<name>A0A5E4YAS7_9BURK</name>
<gene>
    <name evidence="2" type="primary">dap_1</name>
    <name evidence="2" type="ORF">PMO31116_04332</name>
</gene>
<dbReference type="AlphaFoldDB" id="A0A5E4YAS7"/>
<dbReference type="Proteomes" id="UP000368474">
    <property type="component" value="Unassembled WGS sequence"/>
</dbReference>
<dbReference type="Gene3D" id="3.40.710.10">
    <property type="entry name" value="DD-peptidase/beta-lactamase superfamily"/>
    <property type="match status" value="1"/>
</dbReference>
<reference evidence="2 3" key="1">
    <citation type="submission" date="2019-08" db="EMBL/GenBank/DDBJ databases">
        <authorList>
            <person name="Peeters C."/>
        </authorList>
    </citation>
    <scope>NUCLEOTIDE SEQUENCE [LARGE SCALE GENOMIC DNA]</scope>
    <source>
        <strain evidence="2 3">LMG 31116</strain>
    </source>
</reference>
<dbReference type="EMBL" id="CABPSD010000018">
    <property type="protein sequence ID" value="VVE45313.1"/>
    <property type="molecule type" value="Genomic_DNA"/>
</dbReference>
<dbReference type="PANTHER" id="PTHR46825:SF9">
    <property type="entry name" value="BETA-LACTAMASE-RELATED DOMAIN-CONTAINING PROTEIN"/>
    <property type="match status" value="1"/>
</dbReference>
<dbReference type="InterPro" id="IPR001466">
    <property type="entry name" value="Beta-lactam-related"/>
</dbReference>
<organism evidence="2 3">
    <name type="scientific">Pandoraea morbifera</name>
    <dbReference type="NCBI Taxonomy" id="2508300"/>
    <lineage>
        <taxon>Bacteria</taxon>
        <taxon>Pseudomonadati</taxon>
        <taxon>Pseudomonadota</taxon>
        <taxon>Betaproteobacteria</taxon>
        <taxon>Burkholderiales</taxon>
        <taxon>Burkholderiaceae</taxon>
        <taxon>Pandoraea</taxon>
    </lineage>
</organism>
<dbReference type="EC" id="3.4.11.19" evidence="2"/>
<keyword evidence="2" id="KW-0031">Aminopeptidase</keyword>
<evidence type="ECO:0000259" key="1">
    <source>
        <dbReference type="Pfam" id="PF00144"/>
    </source>
</evidence>
<dbReference type="Pfam" id="PF00144">
    <property type="entry name" value="Beta-lactamase"/>
    <property type="match status" value="1"/>
</dbReference>
<protein>
    <submittedName>
        <fullName evidence="2">D-aminopeptidase</fullName>
        <ecNumber evidence="2">3.4.11.19</ecNumber>
    </submittedName>
</protein>
<dbReference type="GO" id="GO:0004177">
    <property type="term" value="F:aminopeptidase activity"/>
    <property type="evidence" value="ECO:0007669"/>
    <property type="project" value="UniProtKB-KW"/>
</dbReference>
<dbReference type="SUPFAM" id="SSF56601">
    <property type="entry name" value="beta-lactamase/transpeptidase-like"/>
    <property type="match status" value="1"/>
</dbReference>
<dbReference type="RefSeq" id="WP_150568465.1">
    <property type="nucleotide sequence ID" value="NZ_CABPSD010000018.1"/>
</dbReference>
<accession>A0A5E4YAS7</accession>
<dbReference type="InterPro" id="IPR050491">
    <property type="entry name" value="AmpC-like"/>
</dbReference>
<proteinExistence type="predicted"/>
<keyword evidence="2" id="KW-0378">Hydrolase</keyword>
<keyword evidence="2" id="KW-0645">Protease</keyword>
<sequence>MNLQQKDLHARLDALLARFNRSDAPGLVVGVAWQGRALYRKGFGMTSLEHGVANTPATRMRIGSTSKHFACLAALLLAEDGKLDIDAGVRTYIPALPELAGEPTLRQLMTHTSGYRCYLDLSLITQGVSMIGRGMPLEIELRQRAVNFPPGERMIYCNGGYHLLSQIIAQVSGTSFEKFLEQRIFRVMGMNDTESVSDDLRIRPRMATQHVPDGAGGYLRGLFPSLDVLGEGGIVSTIDDMLKWAGHLREPGKLGSPNTWREMLTMPQYSSGEFGIYALGLMRTRYRNVDTIHHAGGVFGGTSQMLTVPAHALDIVIMSNGAPVDPVALATEIVDIVLGDETLGPPRKAAQRTVERPGLPGKYLSTARVELVEIVDREGRLHIATHNQPHHLQPLVAQEQGYIIDDGAGARTRVVPHSCAASGEVPAIDFIECGHAVTLHRIDAAPPTDALGVSAICGQYFSHDADAHAVISVEAREAEDAGPLTLFIRGATGGARYRLDALTPDVWSFQPADAATLSTGTLRIERQADKVARISLYTSRTRALAFSRID</sequence>
<evidence type="ECO:0000313" key="3">
    <source>
        <dbReference type="Proteomes" id="UP000368474"/>
    </source>
</evidence>
<feature type="domain" description="Beta-lactamase-related" evidence="1">
    <location>
        <begin position="13"/>
        <end position="333"/>
    </location>
</feature>
<dbReference type="PANTHER" id="PTHR46825">
    <property type="entry name" value="D-ALANYL-D-ALANINE-CARBOXYPEPTIDASE/ENDOPEPTIDASE AMPH"/>
    <property type="match status" value="1"/>
</dbReference>
<dbReference type="InterPro" id="IPR012338">
    <property type="entry name" value="Beta-lactam/transpept-like"/>
</dbReference>
<evidence type="ECO:0000313" key="2">
    <source>
        <dbReference type="EMBL" id="VVE45313.1"/>
    </source>
</evidence>
<keyword evidence="3" id="KW-1185">Reference proteome</keyword>